<name>A0A8J9UWD1_9NEOP</name>
<evidence type="ECO:0000256" key="2">
    <source>
        <dbReference type="SAM" id="SignalP"/>
    </source>
</evidence>
<feature type="chain" id="PRO_5035439133" evidence="2">
    <location>
        <begin position="20"/>
        <end position="67"/>
    </location>
</feature>
<accession>A0A8J9UWD1</accession>
<feature type="non-terminal residue" evidence="3">
    <location>
        <position position="67"/>
    </location>
</feature>
<dbReference type="EMBL" id="OV170226">
    <property type="protein sequence ID" value="CAH0727323.1"/>
    <property type="molecule type" value="Genomic_DNA"/>
</dbReference>
<reference evidence="3" key="1">
    <citation type="submission" date="2021-12" db="EMBL/GenBank/DDBJ databases">
        <authorList>
            <person name="Martin H S."/>
        </authorList>
    </citation>
    <scope>NUCLEOTIDE SEQUENCE</scope>
</reference>
<dbReference type="AlphaFoldDB" id="A0A8J9UWD1"/>
<protein>
    <submittedName>
        <fullName evidence="3">Uncharacterized protein</fullName>
    </submittedName>
</protein>
<dbReference type="Proteomes" id="UP000838878">
    <property type="component" value="Chromosome 6"/>
</dbReference>
<organism evidence="3 4">
    <name type="scientific">Brenthis ino</name>
    <name type="common">lesser marbled fritillary</name>
    <dbReference type="NCBI Taxonomy" id="405034"/>
    <lineage>
        <taxon>Eukaryota</taxon>
        <taxon>Metazoa</taxon>
        <taxon>Ecdysozoa</taxon>
        <taxon>Arthropoda</taxon>
        <taxon>Hexapoda</taxon>
        <taxon>Insecta</taxon>
        <taxon>Pterygota</taxon>
        <taxon>Neoptera</taxon>
        <taxon>Endopterygota</taxon>
        <taxon>Lepidoptera</taxon>
        <taxon>Glossata</taxon>
        <taxon>Ditrysia</taxon>
        <taxon>Papilionoidea</taxon>
        <taxon>Nymphalidae</taxon>
        <taxon>Heliconiinae</taxon>
        <taxon>Argynnini</taxon>
        <taxon>Brenthis</taxon>
    </lineage>
</organism>
<feature type="compositionally biased region" description="Basic and acidic residues" evidence="1">
    <location>
        <begin position="34"/>
        <end position="44"/>
    </location>
</feature>
<evidence type="ECO:0000256" key="1">
    <source>
        <dbReference type="SAM" id="MobiDB-lite"/>
    </source>
</evidence>
<evidence type="ECO:0000313" key="4">
    <source>
        <dbReference type="Proteomes" id="UP000838878"/>
    </source>
</evidence>
<keyword evidence="2" id="KW-0732">Signal</keyword>
<keyword evidence="4" id="KW-1185">Reference proteome</keyword>
<feature type="signal peptide" evidence="2">
    <location>
        <begin position="1"/>
        <end position="19"/>
    </location>
</feature>
<feature type="region of interest" description="Disordered" evidence="1">
    <location>
        <begin position="29"/>
        <end position="48"/>
    </location>
</feature>
<gene>
    <name evidence="3" type="ORF">BINO364_LOCUS12679</name>
</gene>
<proteinExistence type="predicted"/>
<evidence type="ECO:0000313" key="3">
    <source>
        <dbReference type="EMBL" id="CAH0727323.1"/>
    </source>
</evidence>
<sequence>MLTAHAIAVSASALPAARASVPLAVTPSAATPHTDLHPYREPRKQTPGNYLCDKTIQGAISCDKLIV</sequence>